<dbReference type="RefSeq" id="WP_201673589.1">
    <property type="nucleotide sequence ID" value="NZ_JAEQNE010000001.1"/>
</dbReference>
<dbReference type="PANTHER" id="PTHR34219">
    <property type="entry name" value="IRON-REGULATED INNER MEMBRANE PROTEIN-RELATED"/>
    <property type="match status" value="1"/>
</dbReference>
<proteinExistence type="predicted"/>
<dbReference type="InterPro" id="IPR005625">
    <property type="entry name" value="PepSY-ass_TM"/>
</dbReference>
<comment type="caution">
    <text evidence="3">The sequence shown here is derived from an EMBL/GenBank/DDBJ whole genome shotgun (WGS) entry which is preliminary data.</text>
</comment>
<evidence type="ECO:0000256" key="2">
    <source>
        <dbReference type="SAM" id="Phobius"/>
    </source>
</evidence>
<keyword evidence="2" id="KW-0812">Transmembrane</keyword>
<dbReference type="EMBL" id="JAEQNE010000001">
    <property type="protein sequence ID" value="MBL0391025.1"/>
    <property type="molecule type" value="Genomic_DNA"/>
</dbReference>
<evidence type="ECO:0000256" key="1">
    <source>
        <dbReference type="SAM" id="MobiDB-lite"/>
    </source>
</evidence>
<dbReference type="Pfam" id="PF03929">
    <property type="entry name" value="PepSY_TM"/>
    <property type="match status" value="1"/>
</dbReference>
<organism evidence="3 4">
    <name type="scientific">Ramlibacter monticola</name>
    <dbReference type="NCBI Taxonomy" id="1926872"/>
    <lineage>
        <taxon>Bacteria</taxon>
        <taxon>Pseudomonadati</taxon>
        <taxon>Pseudomonadota</taxon>
        <taxon>Betaproteobacteria</taxon>
        <taxon>Burkholderiales</taxon>
        <taxon>Comamonadaceae</taxon>
        <taxon>Ramlibacter</taxon>
    </lineage>
</organism>
<dbReference type="PANTHER" id="PTHR34219:SF1">
    <property type="entry name" value="PEPSY DOMAIN-CONTAINING PROTEIN"/>
    <property type="match status" value="1"/>
</dbReference>
<gene>
    <name evidence="3" type="ORF">JJ685_07705</name>
</gene>
<reference evidence="3 4" key="1">
    <citation type="journal article" date="2017" name="Int. J. Syst. Evol. Microbiol.">
        <title>Ramlibacter monticola sp. nov., isolated from forest soil.</title>
        <authorList>
            <person name="Chaudhary D.K."/>
            <person name="Kim J."/>
        </authorList>
    </citation>
    <scope>NUCLEOTIDE SEQUENCE [LARGE SCALE GENOMIC DNA]</scope>
    <source>
        <strain evidence="3 4">KACC 19175</strain>
    </source>
</reference>
<accession>A0A936YX08</accession>
<sequence>MGTPHSLIARRRSLFLRIHFWAALIASPFAIVAALTGLLYVFTPQIEGSLHKQIDRVVPEGAMLPLDMTVAAAKAAAPADQHLKTVVIPGQADRSVQVVFAPARHGSIAAQSGHGAHGSTGGNEAQAGHAGHAGHVQAADRPAPIANVTSTATAGGDRLPRGTVVYVDPYTAQVLGSHGEMERFGMWSKRLHSSLLQGDTWRWMIELSASWMMIMLLTGIWLWWPRGQSRALPEASARGRTAWKQWHGFLGVALSVMSLVILATGLTWSKHAGDQIRGFRDAIGQAPPSAPKGLQSSALPGQQALAWEAVLQAARTKAPEVTLLMTPPRGAQGVWRINSSEQTEPSSKINLVLDAYSGQTLFQTGWEDQTVFSKGTAIGIPFHRGEFGWWNQALLFVFGAGVVFSLVSGWAMFLLRRRQGGAVLPRLLPGSWAAVPVGAWIAGAILLVAMPLFALSATVVAVLELAMAWRQRVARTVLAQGWMP</sequence>
<keyword evidence="2" id="KW-0472">Membrane</keyword>
<feature type="region of interest" description="Disordered" evidence="1">
    <location>
        <begin position="109"/>
        <end position="138"/>
    </location>
</feature>
<evidence type="ECO:0000313" key="4">
    <source>
        <dbReference type="Proteomes" id="UP000599109"/>
    </source>
</evidence>
<keyword evidence="2" id="KW-1133">Transmembrane helix</keyword>
<evidence type="ECO:0000313" key="3">
    <source>
        <dbReference type="EMBL" id="MBL0391025.1"/>
    </source>
</evidence>
<name>A0A936YX08_9BURK</name>
<dbReference type="Proteomes" id="UP000599109">
    <property type="component" value="Unassembled WGS sequence"/>
</dbReference>
<keyword evidence="4" id="KW-1185">Reference proteome</keyword>
<feature type="compositionally biased region" description="Low complexity" evidence="1">
    <location>
        <begin position="125"/>
        <end position="138"/>
    </location>
</feature>
<feature type="transmembrane region" description="Helical" evidence="2">
    <location>
        <begin position="20"/>
        <end position="42"/>
    </location>
</feature>
<feature type="transmembrane region" description="Helical" evidence="2">
    <location>
        <begin position="246"/>
        <end position="268"/>
    </location>
</feature>
<feature type="transmembrane region" description="Helical" evidence="2">
    <location>
        <begin position="433"/>
        <end position="466"/>
    </location>
</feature>
<protein>
    <submittedName>
        <fullName evidence="3">PepSY domain-containing protein</fullName>
    </submittedName>
</protein>
<feature type="transmembrane region" description="Helical" evidence="2">
    <location>
        <begin position="203"/>
        <end position="224"/>
    </location>
</feature>
<dbReference type="AlphaFoldDB" id="A0A936YX08"/>
<feature type="transmembrane region" description="Helical" evidence="2">
    <location>
        <begin position="393"/>
        <end position="413"/>
    </location>
</feature>